<dbReference type="OrthoDB" id="6273109at2759"/>
<dbReference type="AlphaFoldDB" id="A0A158QJ65"/>
<feature type="compositionally biased region" description="Polar residues" evidence="1">
    <location>
        <begin position="159"/>
        <end position="172"/>
    </location>
</feature>
<reference evidence="2 3" key="2">
    <citation type="submission" date="2018-11" db="EMBL/GenBank/DDBJ databases">
        <authorList>
            <consortium name="Pathogen Informatics"/>
        </authorList>
    </citation>
    <scope>NUCLEOTIDE SEQUENCE [LARGE SCALE GENOMIC DNA]</scope>
</reference>
<feature type="region of interest" description="Disordered" evidence="1">
    <location>
        <begin position="159"/>
        <end position="196"/>
    </location>
</feature>
<gene>
    <name evidence="2" type="ORF">HNAJ_LOCUS11034</name>
</gene>
<sequence length="397" mass="43475">MGLSVIFKTNWKHTTAYALAEIPAVLTQSAYHRTTTPASSQNGISIQNRTSIPVGASVETQTNSAITTSTVLQQPHQLPFQPQMQPQPTNSLNQPAFAVIAQDPSALQALLSGDLGGRTFIIQPLQQPYILPQFHVTPPQYPPFTITQPVLQPPVYPKQQEQSVADTKTQSPLAPIQEPLQNQSMQNSTIETPNELPLEIAPPTITLREATPQPIIEPLTIATDTRPLPQTAPCSRSPPRSVQSIFKQHSPQLQQTHEAHKIPLREPQRLSTPVFLQKTQKTQTPSPQSEQQAAFTPAKATTPKLPPSNPLCEYAEKLKLAPNRAGNRRTIVGGTKKSKNSIISISNFLSDSPMESFKEEDLEIGSCLSSPAASVLSDFSEIVCAQNPSKYRGLRIY</sequence>
<feature type="region of interest" description="Disordered" evidence="1">
    <location>
        <begin position="219"/>
        <end position="242"/>
    </location>
</feature>
<feature type="region of interest" description="Disordered" evidence="1">
    <location>
        <begin position="277"/>
        <end position="309"/>
    </location>
</feature>
<keyword evidence="3" id="KW-1185">Reference proteome</keyword>
<dbReference type="WBParaSite" id="HNAJ_0001104401-mRNA-1">
    <property type="protein sequence ID" value="HNAJ_0001104401-mRNA-1"/>
    <property type="gene ID" value="HNAJ_0001104401"/>
</dbReference>
<evidence type="ECO:0000313" key="4">
    <source>
        <dbReference type="WBParaSite" id="HNAJ_0001104401-mRNA-1"/>
    </source>
</evidence>
<protein>
    <submittedName>
        <fullName evidence="2 4">Uncharacterized protein</fullName>
    </submittedName>
</protein>
<feature type="compositionally biased region" description="Polar residues" evidence="1">
    <location>
        <begin position="232"/>
        <end position="242"/>
    </location>
</feature>
<proteinExistence type="predicted"/>
<organism evidence="4">
    <name type="scientific">Rodentolepis nana</name>
    <name type="common">Dwarf tapeworm</name>
    <name type="synonym">Hymenolepis nana</name>
    <dbReference type="NCBI Taxonomy" id="102285"/>
    <lineage>
        <taxon>Eukaryota</taxon>
        <taxon>Metazoa</taxon>
        <taxon>Spiralia</taxon>
        <taxon>Lophotrochozoa</taxon>
        <taxon>Platyhelminthes</taxon>
        <taxon>Cestoda</taxon>
        <taxon>Eucestoda</taxon>
        <taxon>Cyclophyllidea</taxon>
        <taxon>Hymenolepididae</taxon>
        <taxon>Rodentolepis</taxon>
    </lineage>
</organism>
<evidence type="ECO:0000256" key="1">
    <source>
        <dbReference type="SAM" id="MobiDB-lite"/>
    </source>
</evidence>
<name>A0A158QJ65_RODNA</name>
<reference evidence="4" key="1">
    <citation type="submission" date="2016-04" db="UniProtKB">
        <authorList>
            <consortium name="WormBaseParasite"/>
        </authorList>
    </citation>
    <scope>IDENTIFICATION</scope>
</reference>
<dbReference type="EMBL" id="UZAE01013342">
    <property type="protein sequence ID" value="VDO09375.1"/>
    <property type="molecule type" value="Genomic_DNA"/>
</dbReference>
<evidence type="ECO:0000313" key="3">
    <source>
        <dbReference type="Proteomes" id="UP000278807"/>
    </source>
</evidence>
<dbReference type="Proteomes" id="UP000278807">
    <property type="component" value="Unassembled WGS sequence"/>
</dbReference>
<accession>A0A158QJ65</accession>
<evidence type="ECO:0000313" key="2">
    <source>
        <dbReference type="EMBL" id="VDO09375.1"/>
    </source>
</evidence>
<feature type="compositionally biased region" description="Low complexity" evidence="1">
    <location>
        <begin position="277"/>
        <end position="303"/>
    </location>
</feature>
<feature type="compositionally biased region" description="Polar residues" evidence="1">
    <location>
        <begin position="179"/>
        <end position="192"/>
    </location>
</feature>